<reference evidence="2" key="1">
    <citation type="submission" date="2021-01" db="EMBL/GenBank/DDBJ databases">
        <title>Whole genome shotgun sequence of Rhizocola hellebori NBRC 109834.</title>
        <authorList>
            <person name="Komaki H."/>
            <person name="Tamura T."/>
        </authorList>
    </citation>
    <scope>NUCLEOTIDE SEQUENCE</scope>
    <source>
        <strain evidence="2">NBRC 109834</strain>
    </source>
</reference>
<dbReference type="InterPro" id="IPR045476">
    <property type="entry name" value="FvmJAB_N"/>
</dbReference>
<organism evidence="2 3">
    <name type="scientific">Rhizocola hellebori</name>
    <dbReference type="NCBI Taxonomy" id="1392758"/>
    <lineage>
        <taxon>Bacteria</taxon>
        <taxon>Bacillati</taxon>
        <taxon>Actinomycetota</taxon>
        <taxon>Actinomycetes</taxon>
        <taxon>Micromonosporales</taxon>
        <taxon>Micromonosporaceae</taxon>
        <taxon>Rhizocola</taxon>
    </lineage>
</organism>
<keyword evidence="3" id="KW-1185">Reference proteome</keyword>
<dbReference type="Gene3D" id="3.40.140.10">
    <property type="entry name" value="Cytidine Deaminase, domain 2"/>
    <property type="match status" value="1"/>
</dbReference>
<sequence>MSQPPVQNDVWVELYKGESLTLHSRLPLADLVYVGLLEEMGLSAKTLNYRVVAVNIADEQELTGEPELINVRHDFGHLIISGSQANGIPYKRWFPIRELLAPTVRKIAHELDPVEKLWGYCLASPVISQFPIARPVPVVQGTMEIHTGDTTQSRFRVKRSVEPTLPEFDLDELGREGKTLAGTGVILTEATHKLLSETLPLSDRMEVGGFLSGKAFRSSRPGAHLLLIQSVLPAQHAGASGMQFTFTGDSFREMNSKLDTMDGQRLLGWYHTHLFPATDQMGLSMTDVGLHFRTFQQPWQVAGLINYYGVRRVLRFYVRDGEEMSECPQWIIDDRGRYRNAGNALGA</sequence>
<proteinExistence type="predicted"/>
<dbReference type="EMBL" id="BONY01000110">
    <property type="protein sequence ID" value="GIH10887.1"/>
    <property type="molecule type" value="Genomic_DNA"/>
</dbReference>
<dbReference type="RefSeq" id="WP_203914608.1">
    <property type="nucleotide sequence ID" value="NZ_BONY01000110.1"/>
</dbReference>
<protein>
    <recommendedName>
        <fullName evidence="1">JAB-N domain-containing protein</fullName>
    </recommendedName>
</protein>
<dbReference type="AlphaFoldDB" id="A0A8J3VLP2"/>
<comment type="caution">
    <text evidence="2">The sequence shown here is derived from an EMBL/GenBank/DDBJ whole genome shotgun (WGS) entry which is preliminary data.</text>
</comment>
<dbReference type="Proteomes" id="UP000612899">
    <property type="component" value="Unassembled WGS sequence"/>
</dbReference>
<name>A0A8J3VLP2_9ACTN</name>
<gene>
    <name evidence="2" type="ORF">Rhe02_89540</name>
</gene>
<evidence type="ECO:0000313" key="2">
    <source>
        <dbReference type="EMBL" id="GIH10887.1"/>
    </source>
</evidence>
<feature type="domain" description="JAB-N" evidence="1">
    <location>
        <begin position="12"/>
        <end position="167"/>
    </location>
</feature>
<dbReference type="Pfam" id="PF20011">
    <property type="entry name" value="fvmJAB_N"/>
    <property type="match status" value="1"/>
</dbReference>
<evidence type="ECO:0000259" key="1">
    <source>
        <dbReference type="Pfam" id="PF20011"/>
    </source>
</evidence>
<evidence type="ECO:0000313" key="3">
    <source>
        <dbReference type="Proteomes" id="UP000612899"/>
    </source>
</evidence>
<accession>A0A8J3VLP2</accession>